<protein>
    <submittedName>
        <fullName evidence="7">DHS-like NAD/FAD-binding domain-containing protein</fullName>
    </submittedName>
</protein>
<evidence type="ECO:0000256" key="3">
    <source>
        <dbReference type="ARBA" id="ARBA00023027"/>
    </source>
</evidence>
<dbReference type="GO" id="GO:0046872">
    <property type="term" value="F:metal ion binding"/>
    <property type="evidence" value="ECO:0007669"/>
    <property type="project" value="UniProtKB-KW"/>
</dbReference>
<dbReference type="InParanoid" id="A0A4S2MR37"/>
<keyword evidence="2" id="KW-0808">Transferase</keyword>
<keyword evidence="4" id="KW-0479">Metal-binding</keyword>
<feature type="domain" description="Deacetylase sirtuin-type" evidence="6">
    <location>
        <begin position="7"/>
        <end position="329"/>
    </location>
</feature>
<name>A0A4S2MR37_9PEZI</name>
<evidence type="ECO:0000256" key="1">
    <source>
        <dbReference type="ARBA" id="ARBA00006924"/>
    </source>
</evidence>
<dbReference type="InterPro" id="IPR026591">
    <property type="entry name" value="Sirtuin_cat_small_dom_sf"/>
</dbReference>
<feature type="binding site" evidence="4">
    <location>
        <position position="181"/>
    </location>
    <ligand>
        <name>Zn(2+)</name>
        <dbReference type="ChEBI" id="CHEBI:29105"/>
    </ligand>
</feature>
<evidence type="ECO:0000313" key="8">
    <source>
        <dbReference type="Proteomes" id="UP000298138"/>
    </source>
</evidence>
<dbReference type="SUPFAM" id="SSF52467">
    <property type="entry name" value="DHS-like NAD/FAD-binding domain"/>
    <property type="match status" value="1"/>
</dbReference>
<evidence type="ECO:0000313" key="7">
    <source>
        <dbReference type="EMBL" id="TGZ77238.1"/>
    </source>
</evidence>
<evidence type="ECO:0000259" key="6">
    <source>
        <dbReference type="PROSITE" id="PS50305"/>
    </source>
</evidence>
<reference evidence="7 8" key="1">
    <citation type="submission" date="2019-04" db="EMBL/GenBank/DDBJ databases">
        <title>Comparative genomics and transcriptomics to analyze fruiting body development in filamentous ascomycetes.</title>
        <authorList>
            <consortium name="DOE Joint Genome Institute"/>
            <person name="Lutkenhaus R."/>
            <person name="Traeger S."/>
            <person name="Breuer J."/>
            <person name="Kuo A."/>
            <person name="Lipzen A."/>
            <person name="Pangilinan J."/>
            <person name="Dilworth D."/>
            <person name="Sandor L."/>
            <person name="Poggeler S."/>
            <person name="Barry K."/>
            <person name="Grigoriev I.V."/>
            <person name="Nowrousian M."/>
        </authorList>
    </citation>
    <scope>NUCLEOTIDE SEQUENCE [LARGE SCALE GENOMIC DNA]</scope>
    <source>
        <strain evidence="7 8">CBS 389.68</strain>
    </source>
</reference>
<sequence>MPTTTVTPECTREQQTIADAVARSKKIIIVTGAGISTNAGIPDFRSQNGLYNLVKKKYPTNVVKGRDLFDSVLFKDSTSTEIFYTFMASLRDEVLKVKDSTPTHKFIRTLADSGRLLRCYTQNIDGLEERDGLITDLSCGRGKRKRPSPAGAMEDTRTREEKGCQVVQLHGELQHLRCTQCQTLTGYDQEAINSLIDGVPPLCQACETQSTVRSAAGMRATAIGRLRPNVVLYGEEHPNANEVGRLNEADIRAVPDMMIVLGTSLKVHGLKRMVREFAKAVHAKGGIVVFVNNTPPAESTWNSVIDYHVTMDCDAWVAEVKHRRPGIWERQTKLAVPRESTNINYRIDEDGCPEGFKAKGLQGFRGQKFQKFQRKRHKIQGSEDSEDSGFESQSSAEESPGPQEAQVAGTNRRKQVSCETDEGDCGNLAFSYPS</sequence>
<dbReference type="GO" id="GO:0005634">
    <property type="term" value="C:nucleus"/>
    <property type="evidence" value="ECO:0007669"/>
    <property type="project" value="TreeGrafter"/>
</dbReference>
<dbReference type="Proteomes" id="UP000298138">
    <property type="component" value="Unassembled WGS sequence"/>
</dbReference>
<organism evidence="7 8">
    <name type="scientific">Ascodesmis nigricans</name>
    <dbReference type="NCBI Taxonomy" id="341454"/>
    <lineage>
        <taxon>Eukaryota</taxon>
        <taxon>Fungi</taxon>
        <taxon>Dikarya</taxon>
        <taxon>Ascomycota</taxon>
        <taxon>Pezizomycotina</taxon>
        <taxon>Pezizomycetes</taxon>
        <taxon>Pezizales</taxon>
        <taxon>Ascodesmidaceae</taxon>
        <taxon>Ascodesmis</taxon>
    </lineage>
</organism>
<dbReference type="Gene3D" id="3.30.1600.10">
    <property type="entry name" value="SIR2/SIRT2 'Small Domain"/>
    <property type="match status" value="1"/>
</dbReference>
<dbReference type="Pfam" id="PF02146">
    <property type="entry name" value="SIR2"/>
    <property type="match status" value="2"/>
</dbReference>
<dbReference type="GO" id="GO:0070403">
    <property type="term" value="F:NAD+ binding"/>
    <property type="evidence" value="ECO:0007669"/>
    <property type="project" value="InterPro"/>
</dbReference>
<dbReference type="AlphaFoldDB" id="A0A4S2MR37"/>
<feature type="binding site" evidence="4">
    <location>
        <position position="203"/>
    </location>
    <ligand>
        <name>Zn(2+)</name>
        <dbReference type="ChEBI" id="CHEBI:29105"/>
    </ligand>
</feature>
<dbReference type="InterPro" id="IPR050134">
    <property type="entry name" value="NAD-dep_sirtuin_deacylases"/>
</dbReference>
<dbReference type="OrthoDB" id="2919105at2759"/>
<evidence type="ECO:0000256" key="4">
    <source>
        <dbReference type="PROSITE-ProRule" id="PRU00236"/>
    </source>
</evidence>
<dbReference type="InterPro" id="IPR029035">
    <property type="entry name" value="DHS-like_NAD/FAD-binding_dom"/>
</dbReference>
<feature type="active site" description="Proton acceptor" evidence="4">
    <location>
        <position position="170"/>
    </location>
</feature>
<dbReference type="STRING" id="341454.A0A4S2MR37"/>
<dbReference type="PROSITE" id="PS50305">
    <property type="entry name" value="SIRTUIN"/>
    <property type="match status" value="1"/>
</dbReference>
<comment type="similarity">
    <text evidence="1">Belongs to the sirtuin family. Class I subfamily.</text>
</comment>
<dbReference type="PANTHER" id="PTHR11085:SF8">
    <property type="entry name" value="NAD-DEPENDENT HISTONE DEACETYLASE HST3"/>
    <property type="match status" value="1"/>
</dbReference>
<dbReference type="InterPro" id="IPR003000">
    <property type="entry name" value="Sirtuin"/>
</dbReference>
<evidence type="ECO:0000256" key="2">
    <source>
        <dbReference type="ARBA" id="ARBA00022679"/>
    </source>
</evidence>
<feature type="binding site" evidence="4">
    <location>
        <position position="178"/>
    </location>
    <ligand>
        <name>Zn(2+)</name>
        <dbReference type="ChEBI" id="CHEBI:29105"/>
    </ligand>
</feature>
<dbReference type="PANTHER" id="PTHR11085">
    <property type="entry name" value="NAD-DEPENDENT PROTEIN DEACYLASE SIRTUIN-5, MITOCHONDRIAL-RELATED"/>
    <property type="match status" value="1"/>
</dbReference>
<keyword evidence="8" id="KW-1185">Reference proteome</keyword>
<dbReference type="EMBL" id="ML220156">
    <property type="protein sequence ID" value="TGZ77238.1"/>
    <property type="molecule type" value="Genomic_DNA"/>
</dbReference>
<feature type="binding site" evidence="4">
    <location>
        <position position="206"/>
    </location>
    <ligand>
        <name>Zn(2+)</name>
        <dbReference type="ChEBI" id="CHEBI:29105"/>
    </ligand>
</feature>
<dbReference type="FunCoup" id="A0A4S2MR37">
    <property type="interactions" value="61"/>
</dbReference>
<accession>A0A4S2MR37</accession>
<evidence type="ECO:0000256" key="5">
    <source>
        <dbReference type="SAM" id="MobiDB-lite"/>
    </source>
</evidence>
<dbReference type="InterPro" id="IPR026590">
    <property type="entry name" value="Ssirtuin_cat_dom"/>
</dbReference>
<feature type="region of interest" description="Disordered" evidence="5">
    <location>
        <begin position="370"/>
        <end position="434"/>
    </location>
</feature>
<dbReference type="GO" id="GO:0017136">
    <property type="term" value="F:histone deacetylase activity, NAD-dependent"/>
    <property type="evidence" value="ECO:0007669"/>
    <property type="project" value="TreeGrafter"/>
</dbReference>
<keyword evidence="4" id="KW-0862">Zinc</keyword>
<gene>
    <name evidence="7" type="ORF">EX30DRAFT_206628</name>
</gene>
<dbReference type="Gene3D" id="3.40.50.1220">
    <property type="entry name" value="TPP-binding domain"/>
    <property type="match status" value="1"/>
</dbReference>
<feature type="region of interest" description="Disordered" evidence="5">
    <location>
        <begin position="139"/>
        <end position="159"/>
    </location>
</feature>
<proteinExistence type="inferred from homology"/>
<keyword evidence="3" id="KW-0520">NAD</keyword>